<dbReference type="SUPFAM" id="SSF54211">
    <property type="entry name" value="Ribosomal protein S5 domain 2-like"/>
    <property type="match status" value="1"/>
</dbReference>
<dbReference type="GO" id="GO:0034476">
    <property type="term" value="P:U5 snRNA 3'-end processing"/>
    <property type="evidence" value="ECO:0007669"/>
    <property type="project" value="TreeGrafter"/>
</dbReference>
<protein>
    <recommendedName>
        <fullName evidence="9">Ribosomal RNA-processing protein 43</fullName>
    </recommendedName>
</protein>
<evidence type="ECO:0000256" key="5">
    <source>
        <dbReference type="ARBA" id="ARBA00022552"/>
    </source>
</evidence>
<evidence type="ECO:0000256" key="6">
    <source>
        <dbReference type="ARBA" id="ARBA00022835"/>
    </source>
</evidence>
<dbReference type="GO" id="GO:0016075">
    <property type="term" value="P:rRNA catabolic process"/>
    <property type="evidence" value="ECO:0007669"/>
    <property type="project" value="TreeGrafter"/>
</dbReference>
<feature type="region of interest" description="Disordered" evidence="10">
    <location>
        <begin position="197"/>
        <end position="216"/>
    </location>
</feature>
<evidence type="ECO:0000256" key="7">
    <source>
        <dbReference type="ARBA" id="ARBA00022884"/>
    </source>
</evidence>
<proteinExistence type="inferred from homology"/>
<evidence type="ECO:0000256" key="1">
    <source>
        <dbReference type="ARBA" id="ARBA00004496"/>
    </source>
</evidence>
<keyword evidence="5" id="KW-0698">rRNA processing</keyword>
<keyword evidence="6" id="KW-0271">Exosome</keyword>
<evidence type="ECO:0000313" key="14">
    <source>
        <dbReference type="Proteomes" id="UP000232323"/>
    </source>
</evidence>
<evidence type="ECO:0000256" key="10">
    <source>
        <dbReference type="SAM" id="MobiDB-lite"/>
    </source>
</evidence>
<dbReference type="PANTHER" id="PTHR11097">
    <property type="entry name" value="EXOSOME COMPLEX EXONUCLEASE RIBOSOMAL RNA PROCESSING PROTEIN"/>
    <property type="match status" value="1"/>
</dbReference>
<dbReference type="GO" id="GO:0034475">
    <property type="term" value="P:U4 snRNA 3'-end processing"/>
    <property type="evidence" value="ECO:0007669"/>
    <property type="project" value="TreeGrafter"/>
</dbReference>
<sequence>MNGSLDVNNLDADAFRKLYPEQYFQRFLDDGIRPDGRTIGRSRATTIGVGTISSVEGSALVKQGDTTILAGVRTSLSRPLDSHPDCGALTINVELAPFSSADWRPGRAPELVSTVSERLHQILLGSSSREGISDPCSTSGSSGAFSLQQLCIAPGKACWSLLLDVYILNADGSVFDTVLLAAVAALSGTQLPAITTNSEGDVRRQHQPVSKQEGSREIKDSLLTATGPDQALVQQPSRPVVLERVPVSLTCGLYRSHVLVDPTSEEEAVSSSSVTVVLDQHGQLHGIFKPGGIKAASNVELLQCIESAKLRHKEASQLLQQSLQDWRDNAGNEDAAKMNY</sequence>
<organism evidence="13 14">
    <name type="scientific">Chlamydomonas eustigma</name>
    <dbReference type="NCBI Taxonomy" id="1157962"/>
    <lineage>
        <taxon>Eukaryota</taxon>
        <taxon>Viridiplantae</taxon>
        <taxon>Chlorophyta</taxon>
        <taxon>core chlorophytes</taxon>
        <taxon>Chlorophyceae</taxon>
        <taxon>CS clade</taxon>
        <taxon>Chlamydomonadales</taxon>
        <taxon>Chlamydomonadaceae</taxon>
        <taxon>Chlamydomonas</taxon>
    </lineage>
</organism>
<comment type="similarity">
    <text evidence="3">Belongs to the RNase PH family.</text>
</comment>
<evidence type="ECO:0000256" key="3">
    <source>
        <dbReference type="ARBA" id="ARBA00006678"/>
    </source>
</evidence>
<evidence type="ECO:0000259" key="12">
    <source>
        <dbReference type="Pfam" id="PF03725"/>
    </source>
</evidence>
<evidence type="ECO:0000256" key="9">
    <source>
        <dbReference type="ARBA" id="ARBA00030617"/>
    </source>
</evidence>
<dbReference type="GO" id="GO:0071038">
    <property type="term" value="P:TRAMP-dependent tRNA surveillance pathway"/>
    <property type="evidence" value="ECO:0007669"/>
    <property type="project" value="TreeGrafter"/>
</dbReference>
<evidence type="ECO:0000259" key="11">
    <source>
        <dbReference type="Pfam" id="PF01138"/>
    </source>
</evidence>
<dbReference type="GO" id="GO:0005730">
    <property type="term" value="C:nucleolus"/>
    <property type="evidence" value="ECO:0007669"/>
    <property type="project" value="UniProtKB-SubCell"/>
</dbReference>
<dbReference type="GO" id="GO:0035925">
    <property type="term" value="F:mRNA 3'-UTR AU-rich region binding"/>
    <property type="evidence" value="ECO:0007669"/>
    <property type="project" value="TreeGrafter"/>
</dbReference>
<dbReference type="Pfam" id="PF01138">
    <property type="entry name" value="RNase_PH"/>
    <property type="match status" value="1"/>
</dbReference>
<gene>
    <name evidence="13" type="ORF">CEUSTIGMA_g12803.t1</name>
</gene>
<evidence type="ECO:0000313" key="13">
    <source>
        <dbReference type="EMBL" id="GAX85387.1"/>
    </source>
</evidence>
<dbReference type="GO" id="GO:0071035">
    <property type="term" value="P:nuclear polyadenylation-dependent rRNA catabolic process"/>
    <property type="evidence" value="ECO:0007669"/>
    <property type="project" value="TreeGrafter"/>
</dbReference>
<dbReference type="OrthoDB" id="45882at2759"/>
<dbReference type="Gene3D" id="3.30.230.70">
    <property type="entry name" value="GHMP Kinase, N-terminal domain"/>
    <property type="match status" value="1"/>
</dbReference>
<name>A0A250XQP2_9CHLO</name>
<dbReference type="InterPro" id="IPR050590">
    <property type="entry name" value="Exosome_comp_Rrp42_subfam"/>
</dbReference>
<dbReference type="InterPro" id="IPR015847">
    <property type="entry name" value="ExoRNase_PH_dom2"/>
</dbReference>
<keyword evidence="4" id="KW-0963">Cytoplasm</keyword>
<dbReference type="GO" id="GO:0000176">
    <property type="term" value="C:nuclear exosome (RNase complex)"/>
    <property type="evidence" value="ECO:0007669"/>
    <property type="project" value="TreeGrafter"/>
</dbReference>
<dbReference type="InterPro" id="IPR001247">
    <property type="entry name" value="ExoRNase_PH_dom1"/>
</dbReference>
<dbReference type="InterPro" id="IPR027408">
    <property type="entry name" value="PNPase/RNase_PH_dom_sf"/>
</dbReference>
<dbReference type="GO" id="GO:0034473">
    <property type="term" value="P:U1 snRNA 3'-end processing"/>
    <property type="evidence" value="ECO:0007669"/>
    <property type="project" value="TreeGrafter"/>
</dbReference>
<dbReference type="GO" id="GO:0071028">
    <property type="term" value="P:nuclear mRNA surveillance"/>
    <property type="evidence" value="ECO:0007669"/>
    <property type="project" value="TreeGrafter"/>
</dbReference>
<dbReference type="GO" id="GO:0000467">
    <property type="term" value="P:exonucleolytic trimming to generate mature 3'-end of 5.8S rRNA from tricistronic rRNA transcript (SSU-rRNA, 5.8S rRNA, LSU-rRNA)"/>
    <property type="evidence" value="ECO:0007669"/>
    <property type="project" value="TreeGrafter"/>
</dbReference>
<reference evidence="13 14" key="1">
    <citation type="submission" date="2017-08" db="EMBL/GenBank/DDBJ databases">
        <title>Acidophilic green algal genome provides insights into adaptation to an acidic environment.</title>
        <authorList>
            <person name="Hirooka S."/>
            <person name="Hirose Y."/>
            <person name="Kanesaki Y."/>
            <person name="Higuchi S."/>
            <person name="Fujiwara T."/>
            <person name="Onuma R."/>
            <person name="Era A."/>
            <person name="Ohbayashi R."/>
            <person name="Uzuka A."/>
            <person name="Nozaki H."/>
            <person name="Yoshikawa H."/>
            <person name="Miyagishima S.Y."/>
        </authorList>
    </citation>
    <scope>NUCLEOTIDE SEQUENCE [LARGE SCALE GENOMIC DNA]</scope>
    <source>
        <strain evidence="13 14">NIES-2499</strain>
    </source>
</reference>
<accession>A0A250XQP2</accession>
<evidence type="ECO:0000256" key="4">
    <source>
        <dbReference type="ARBA" id="ARBA00022490"/>
    </source>
</evidence>
<dbReference type="InterPro" id="IPR020568">
    <property type="entry name" value="Ribosomal_Su5_D2-typ_SF"/>
</dbReference>
<dbReference type="PANTHER" id="PTHR11097:SF9">
    <property type="entry name" value="EXOSOME COMPLEX COMPONENT RRP43"/>
    <property type="match status" value="1"/>
</dbReference>
<dbReference type="STRING" id="1157962.A0A250XQP2"/>
<feature type="domain" description="Exoribonuclease phosphorolytic" evidence="11">
    <location>
        <begin position="42"/>
        <end position="192"/>
    </location>
</feature>
<comment type="subcellular location">
    <subcellularLocation>
        <location evidence="1">Cytoplasm</location>
    </subcellularLocation>
    <subcellularLocation>
        <location evidence="2">Nucleus</location>
        <location evidence="2">Nucleolus</location>
    </subcellularLocation>
</comment>
<dbReference type="Pfam" id="PF03725">
    <property type="entry name" value="RNase_PH_C"/>
    <property type="match status" value="1"/>
</dbReference>
<keyword evidence="8" id="KW-0539">Nucleus</keyword>
<keyword evidence="14" id="KW-1185">Reference proteome</keyword>
<dbReference type="SUPFAM" id="SSF55666">
    <property type="entry name" value="Ribonuclease PH domain 2-like"/>
    <property type="match status" value="1"/>
</dbReference>
<dbReference type="InterPro" id="IPR036345">
    <property type="entry name" value="ExoRNase_PH_dom2_sf"/>
</dbReference>
<dbReference type="AlphaFoldDB" id="A0A250XQP2"/>
<evidence type="ECO:0000256" key="8">
    <source>
        <dbReference type="ARBA" id="ARBA00023242"/>
    </source>
</evidence>
<comment type="caution">
    <text evidence="13">The sequence shown here is derived from an EMBL/GenBank/DDBJ whole genome shotgun (WGS) entry which is preliminary data.</text>
</comment>
<dbReference type="GO" id="GO:0000177">
    <property type="term" value="C:cytoplasmic exosome (RNase complex)"/>
    <property type="evidence" value="ECO:0007669"/>
    <property type="project" value="TreeGrafter"/>
</dbReference>
<evidence type="ECO:0000256" key="2">
    <source>
        <dbReference type="ARBA" id="ARBA00004604"/>
    </source>
</evidence>
<feature type="domain" description="Exoribonuclease phosphorolytic" evidence="12">
    <location>
        <begin position="245"/>
        <end position="309"/>
    </location>
</feature>
<dbReference type="EMBL" id="BEGY01000166">
    <property type="protein sequence ID" value="GAX85387.1"/>
    <property type="molecule type" value="Genomic_DNA"/>
</dbReference>
<dbReference type="Proteomes" id="UP000232323">
    <property type="component" value="Unassembled WGS sequence"/>
</dbReference>
<keyword evidence="7" id="KW-0694">RNA-binding</keyword>